<dbReference type="EMBL" id="GBXM01038020">
    <property type="protein sequence ID" value="JAH70557.1"/>
    <property type="molecule type" value="Transcribed_RNA"/>
</dbReference>
<proteinExistence type="predicted"/>
<sequence>MQSILNCLLGAVEGIIGQSHFINLKM</sequence>
<accession>A0A0E9UXM0</accession>
<evidence type="ECO:0000313" key="1">
    <source>
        <dbReference type="EMBL" id="JAH70557.1"/>
    </source>
</evidence>
<organism evidence="1">
    <name type="scientific">Anguilla anguilla</name>
    <name type="common">European freshwater eel</name>
    <name type="synonym">Muraena anguilla</name>
    <dbReference type="NCBI Taxonomy" id="7936"/>
    <lineage>
        <taxon>Eukaryota</taxon>
        <taxon>Metazoa</taxon>
        <taxon>Chordata</taxon>
        <taxon>Craniata</taxon>
        <taxon>Vertebrata</taxon>
        <taxon>Euteleostomi</taxon>
        <taxon>Actinopterygii</taxon>
        <taxon>Neopterygii</taxon>
        <taxon>Teleostei</taxon>
        <taxon>Anguilliformes</taxon>
        <taxon>Anguillidae</taxon>
        <taxon>Anguilla</taxon>
    </lineage>
</organism>
<dbReference type="AlphaFoldDB" id="A0A0E9UXM0"/>
<protein>
    <submittedName>
        <fullName evidence="1">Uncharacterized protein</fullName>
    </submittedName>
</protein>
<reference evidence="1" key="1">
    <citation type="submission" date="2014-11" db="EMBL/GenBank/DDBJ databases">
        <authorList>
            <person name="Amaro Gonzalez C."/>
        </authorList>
    </citation>
    <scope>NUCLEOTIDE SEQUENCE</scope>
</reference>
<name>A0A0E9UXM0_ANGAN</name>
<reference evidence="1" key="2">
    <citation type="journal article" date="2015" name="Fish Shellfish Immunol.">
        <title>Early steps in the European eel (Anguilla anguilla)-Vibrio vulnificus interaction in the gills: Role of the RtxA13 toxin.</title>
        <authorList>
            <person name="Callol A."/>
            <person name="Pajuelo D."/>
            <person name="Ebbesson L."/>
            <person name="Teles M."/>
            <person name="MacKenzie S."/>
            <person name="Amaro C."/>
        </authorList>
    </citation>
    <scope>NUCLEOTIDE SEQUENCE</scope>
</reference>